<comment type="caution">
    <text evidence="3">The sequence shown here is derived from an EMBL/GenBank/DDBJ whole genome shotgun (WGS) entry which is preliminary data.</text>
</comment>
<dbReference type="Proteomes" id="UP000826271">
    <property type="component" value="Unassembled WGS sequence"/>
</dbReference>
<evidence type="ECO:0000256" key="1">
    <source>
        <dbReference type="SAM" id="MobiDB-lite"/>
    </source>
</evidence>
<dbReference type="EMBL" id="WHWC01000014">
    <property type="protein sequence ID" value="KAG8369685.1"/>
    <property type="molecule type" value="Genomic_DNA"/>
</dbReference>
<dbReference type="InterPro" id="IPR036047">
    <property type="entry name" value="F-box-like_dom_sf"/>
</dbReference>
<feature type="region of interest" description="Disordered" evidence="1">
    <location>
        <begin position="1"/>
        <end position="25"/>
    </location>
</feature>
<dbReference type="Pfam" id="PF00646">
    <property type="entry name" value="F-box"/>
    <property type="match status" value="1"/>
</dbReference>
<dbReference type="CDD" id="cd22157">
    <property type="entry name" value="F-box_AtFBW1-like"/>
    <property type="match status" value="1"/>
</dbReference>
<dbReference type="PROSITE" id="PS50181">
    <property type="entry name" value="FBOX"/>
    <property type="match status" value="1"/>
</dbReference>
<dbReference type="AlphaFoldDB" id="A0AAV6WRP6"/>
<dbReference type="SMART" id="SM00256">
    <property type="entry name" value="FBOX"/>
    <property type="match status" value="1"/>
</dbReference>
<dbReference type="SUPFAM" id="SSF81383">
    <property type="entry name" value="F-box domain"/>
    <property type="match status" value="1"/>
</dbReference>
<dbReference type="InterPro" id="IPR001810">
    <property type="entry name" value="F-box_dom"/>
</dbReference>
<evidence type="ECO:0000313" key="4">
    <source>
        <dbReference type="Proteomes" id="UP000826271"/>
    </source>
</evidence>
<organism evidence="3 4">
    <name type="scientific">Buddleja alternifolia</name>
    <dbReference type="NCBI Taxonomy" id="168488"/>
    <lineage>
        <taxon>Eukaryota</taxon>
        <taxon>Viridiplantae</taxon>
        <taxon>Streptophyta</taxon>
        <taxon>Embryophyta</taxon>
        <taxon>Tracheophyta</taxon>
        <taxon>Spermatophyta</taxon>
        <taxon>Magnoliopsida</taxon>
        <taxon>eudicotyledons</taxon>
        <taxon>Gunneridae</taxon>
        <taxon>Pentapetalae</taxon>
        <taxon>asterids</taxon>
        <taxon>lamiids</taxon>
        <taxon>Lamiales</taxon>
        <taxon>Scrophulariaceae</taxon>
        <taxon>Buddlejeae</taxon>
        <taxon>Buddleja</taxon>
    </lineage>
</organism>
<dbReference type="Gene3D" id="1.20.1280.50">
    <property type="match status" value="1"/>
</dbReference>
<protein>
    <recommendedName>
        <fullName evidence="2">F-box domain-containing protein</fullName>
    </recommendedName>
</protein>
<proteinExistence type="predicted"/>
<gene>
    <name evidence="3" type="ORF">BUALT_Bualt14G0039500</name>
</gene>
<reference evidence="3" key="1">
    <citation type="submission" date="2019-10" db="EMBL/GenBank/DDBJ databases">
        <authorList>
            <person name="Zhang R."/>
            <person name="Pan Y."/>
            <person name="Wang J."/>
            <person name="Ma R."/>
            <person name="Yu S."/>
        </authorList>
    </citation>
    <scope>NUCLEOTIDE SEQUENCE</scope>
    <source>
        <strain evidence="3">LA-IB0</strain>
        <tissue evidence="3">Leaf</tissue>
    </source>
</reference>
<evidence type="ECO:0000259" key="2">
    <source>
        <dbReference type="PROSITE" id="PS50181"/>
    </source>
</evidence>
<name>A0AAV6WRP6_9LAMI</name>
<evidence type="ECO:0000313" key="3">
    <source>
        <dbReference type="EMBL" id="KAG8369685.1"/>
    </source>
</evidence>
<feature type="domain" description="F-box" evidence="2">
    <location>
        <begin position="27"/>
        <end position="72"/>
    </location>
</feature>
<accession>A0AAV6WRP6</accession>
<dbReference type="PANTHER" id="PTHR32278">
    <property type="entry name" value="F-BOX DOMAIN-CONTAINING PROTEIN"/>
    <property type="match status" value="1"/>
</dbReference>
<keyword evidence="4" id="KW-1185">Reference proteome</keyword>
<dbReference type="InterPro" id="IPR025886">
    <property type="entry name" value="PP2-like"/>
</dbReference>
<sequence>MQTHTESLQLTPKFSDQNSVTSHGDDQTVTSYLPCEIIQEILSRLPIKSVLRFQIVSKSWNALILEPKFSRVHLNQSKNNSDDSQRRLFLWQSYVSGQRRVLPMDYSDLSIDHSDWKALLPPDEHEVAWKSASMGFSIEQRTGKNCFMVGATSLGMSFGDEFERKWKMKSHPESRYFTNSYLVFRFTENIKSENSFIRHFCGQSYYDHSSEQAPIVQFRPGKGRNGQIAVSRSDGWMEVEMGEFFVTKRDNRDIEAVLLLQTVGYSMRGLIVEGIEFRPSET</sequence>
<dbReference type="Pfam" id="PF14299">
    <property type="entry name" value="PP2"/>
    <property type="match status" value="1"/>
</dbReference>
<dbReference type="PANTHER" id="PTHR32278:SF116">
    <property type="entry name" value="F-BOX PROTEIN PP2-B10-LIKE"/>
    <property type="match status" value="1"/>
</dbReference>